<dbReference type="InterPro" id="IPR050494">
    <property type="entry name" value="Ser_Thr_dual-spec_kinase"/>
</dbReference>
<evidence type="ECO:0000256" key="6">
    <source>
        <dbReference type="SAM" id="MobiDB-lite"/>
    </source>
</evidence>
<keyword evidence="2" id="KW-0808">Transferase</keyword>
<dbReference type="InterPro" id="IPR011009">
    <property type="entry name" value="Kinase-like_dom_sf"/>
</dbReference>
<comment type="caution">
    <text evidence="8">The sequence shown here is derived from an EMBL/GenBank/DDBJ whole genome shotgun (WGS) entry which is preliminary data.</text>
</comment>
<dbReference type="PROSITE" id="PS50011">
    <property type="entry name" value="PROTEIN_KINASE_DOM"/>
    <property type="match status" value="1"/>
</dbReference>
<evidence type="ECO:0000256" key="3">
    <source>
        <dbReference type="ARBA" id="ARBA00022741"/>
    </source>
</evidence>
<dbReference type="SUPFAM" id="SSF56112">
    <property type="entry name" value="Protein kinase-like (PK-like)"/>
    <property type="match status" value="1"/>
</dbReference>
<evidence type="ECO:0000256" key="2">
    <source>
        <dbReference type="ARBA" id="ARBA00022679"/>
    </source>
</evidence>
<dbReference type="Gene3D" id="1.10.510.10">
    <property type="entry name" value="Transferase(Phosphotransferase) domain 1"/>
    <property type="match status" value="2"/>
</dbReference>
<dbReference type="SMART" id="SM00220">
    <property type="entry name" value="S_TKc"/>
    <property type="match status" value="1"/>
</dbReference>
<keyword evidence="5" id="KW-0067">ATP-binding</keyword>
<evidence type="ECO:0000256" key="5">
    <source>
        <dbReference type="ARBA" id="ARBA00022840"/>
    </source>
</evidence>
<keyword evidence="4 8" id="KW-0418">Kinase</keyword>
<dbReference type="AlphaFoldDB" id="A0A0V0QST4"/>
<keyword evidence="1" id="KW-0723">Serine/threonine-protein kinase</keyword>
<evidence type="ECO:0000256" key="4">
    <source>
        <dbReference type="ARBA" id="ARBA00022777"/>
    </source>
</evidence>
<evidence type="ECO:0000313" key="8">
    <source>
        <dbReference type="EMBL" id="KRX05324.1"/>
    </source>
</evidence>
<keyword evidence="9" id="KW-1185">Reference proteome</keyword>
<feature type="region of interest" description="Disordered" evidence="6">
    <location>
        <begin position="352"/>
        <end position="395"/>
    </location>
</feature>
<proteinExistence type="predicted"/>
<feature type="domain" description="Protein kinase" evidence="7">
    <location>
        <begin position="16"/>
        <end position="507"/>
    </location>
</feature>
<accession>A0A0V0QST4</accession>
<evidence type="ECO:0000259" key="7">
    <source>
        <dbReference type="PROSITE" id="PS50011"/>
    </source>
</evidence>
<gene>
    <name evidence="8" type="ORF">PPERSA_00625</name>
</gene>
<protein>
    <submittedName>
        <fullName evidence="8">Protein kinase-like domain</fullName>
    </submittedName>
</protein>
<feature type="compositionally biased region" description="Polar residues" evidence="6">
    <location>
        <begin position="310"/>
        <end position="323"/>
    </location>
</feature>
<feature type="region of interest" description="Disordered" evidence="6">
    <location>
        <begin position="310"/>
        <end position="331"/>
    </location>
</feature>
<name>A0A0V0QST4_PSEPJ</name>
<dbReference type="PANTHER" id="PTHR24058">
    <property type="entry name" value="DUAL SPECIFICITY PROTEIN KINASE"/>
    <property type="match status" value="1"/>
</dbReference>
<organism evidence="8 9">
    <name type="scientific">Pseudocohnilembus persalinus</name>
    <name type="common">Ciliate</name>
    <dbReference type="NCBI Taxonomy" id="266149"/>
    <lineage>
        <taxon>Eukaryota</taxon>
        <taxon>Sar</taxon>
        <taxon>Alveolata</taxon>
        <taxon>Ciliophora</taxon>
        <taxon>Intramacronucleata</taxon>
        <taxon>Oligohymenophorea</taxon>
        <taxon>Scuticociliatia</taxon>
        <taxon>Philasterida</taxon>
        <taxon>Pseudocohnilembidae</taxon>
        <taxon>Pseudocohnilembus</taxon>
    </lineage>
</organism>
<dbReference type="EMBL" id="LDAU01000109">
    <property type="protein sequence ID" value="KRX05324.1"/>
    <property type="molecule type" value="Genomic_DNA"/>
</dbReference>
<dbReference type="OrthoDB" id="9332038at2759"/>
<dbReference type="Pfam" id="PF00069">
    <property type="entry name" value="Pkinase"/>
    <property type="match status" value="1"/>
</dbReference>
<reference evidence="8 9" key="1">
    <citation type="journal article" date="2015" name="Sci. Rep.">
        <title>Genome of the facultative scuticociliatosis pathogen Pseudocohnilembus persalinus provides insight into its virulence through horizontal gene transfer.</title>
        <authorList>
            <person name="Xiong J."/>
            <person name="Wang G."/>
            <person name="Cheng J."/>
            <person name="Tian M."/>
            <person name="Pan X."/>
            <person name="Warren A."/>
            <person name="Jiang C."/>
            <person name="Yuan D."/>
            <person name="Miao W."/>
        </authorList>
    </citation>
    <scope>NUCLEOTIDE SEQUENCE [LARGE SCALE GENOMIC DNA]</scope>
    <source>
        <strain evidence="8">36N120E</strain>
    </source>
</reference>
<keyword evidence="3" id="KW-0547">Nucleotide-binding</keyword>
<evidence type="ECO:0000256" key="1">
    <source>
        <dbReference type="ARBA" id="ARBA00022527"/>
    </source>
</evidence>
<evidence type="ECO:0000313" key="9">
    <source>
        <dbReference type="Proteomes" id="UP000054937"/>
    </source>
</evidence>
<sequence>MSTTQEQDQNQQPQIIPPENNLSKAAFKKYQPNQTTQYQQTAPSEFTGHEALKKFTVDLCSTYKKCNPELIFNEQLIPRRYLTQPHIGVHNDGYDNEEYNLIIKVQDIILNEKNNEPSRIVKLLEFFTFKKHIVLVFELLSQSLLDIIGLTKYQGLALNVISQYSKQMLEGLQLIEKEKIIHCDLKPDNILQDHRTNDIKLIDFGSSCYESERIYTYIQSRFYRAPEVILQMQYTSAIDMWSFALIIIELYFGLPIFPGDCEYDQLRRIIEFLNLPDQEFIEQSSFKDKFFTKVSQHEFAQRKVQYRQNSRIISNNSLNTDSPNQENQENQQTYQNNQNHIQNINEKENINNSEAGNKLSNKNNHKNENLNNKQNNNTTSSSNNTNNNLNNTTININNNNNVNNQHSQINSINELENSSKQMYYVLKTKEQFEQDSNIKLNENNINIDVKSFDDLKNYITKSKYRKNQDAERQEYEYDLFIDFIKKILVIDPKKRLKASEAIKHPFNNIYLDYIENNENNSVNSNGNYYMLYNHK</sequence>
<feature type="compositionally biased region" description="Low complexity" evidence="6">
    <location>
        <begin position="369"/>
        <end position="395"/>
    </location>
</feature>
<feature type="region of interest" description="Disordered" evidence="6">
    <location>
        <begin position="1"/>
        <end position="21"/>
    </location>
</feature>
<dbReference type="GO" id="GO:0005524">
    <property type="term" value="F:ATP binding"/>
    <property type="evidence" value="ECO:0007669"/>
    <property type="project" value="UniProtKB-KW"/>
</dbReference>
<dbReference type="GO" id="GO:0004674">
    <property type="term" value="F:protein serine/threonine kinase activity"/>
    <property type="evidence" value="ECO:0007669"/>
    <property type="project" value="UniProtKB-KW"/>
</dbReference>
<dbReference type="InParanoid" id="A0A0V0QST4"/>
<dbReference type="Proteomes" id="UP000054937">
    <property type="component" value="Unassembled WGS sequence"/>
</dbReference>
<dbReference type="InterPro" id="IPR000719">
    <property type="entry name" value="Prot_kinase_dom"/>
</dbReference>